<keyword evidence="4" id="KW-1185">Reference proteome</keyword>
<dbReference type="SUPFAM" id="SSF49879">
    <property type="entry name" value="SMAD/FHA domain"/>
    <property type="match status" value="1"/>
</dbReference>
<dbReference type="InterPro" id="IPR008984">
    <property type="entry name" value="SMAD_FHA_dom_sf"/>
</dbReference>
<reference evidence="3 4" key="1">
    <citation type="submission" date="2024-04" db="EMBL/GenBank/DDBJ databases">
        <title>Novel species of the genus Ideonella isolated from streams.</title>
        <authorList>
            <person name="Lu H."/>
        </authorList>
    </citation>
    <scope>NUCLEOTIDE SEQUENCE [LARGE SCALE GENOMIC DNA]</scope>
    <source>
        <strain evidence="3 4">BYS139W</strain>
    </source>
</reference>
<feature type="domain" description="FHA" evidence="2">
    <location>
        <begin position="29"/>
        <end position="79"/>
    </location>
</feature>
<dbReference type="RefSeq" id="WP_341376512.1">
    <property type="nucleotide sequence ID" value="NZ_JBBUTF010000029.1"/>
</dbReference>
<dbReference type="CDD" id="cd00060">
    <property type="entry name" value="FHA"/>
    <property type="match status" value="1"/>
</dbReference>
<name>A0ABU9BG89_9BURK</name>
<protein>
    <submittedName>
        <fullName evidence="3">FHA domain-containing protein</fullName>
    </submittedName>
</protein>
<organism evidence="3 4">
    <name type="scientific">Pseudaquabacterium rugosum</name>
    <dbReference type="NCBI Taxonomy" id="2984194"/>
    <lineage>
        <taxon>Bacteria</taxon>
        <taxon>Pseudomonadati</taxon>
        <taxon>Pseudomonadota</taxon>
        <taxon>Betaproteobacteria</taxon>
        <taxon>Burkholderiales</taxon>
        <taxon>Sphaerotilaceae</taxon>
        <taxon>Pseudaquabacterium</taxon>
    </lineage>
</organism>
<gene>
    <name evidence="3" type="ORF">AACH11_22430</name>
</gene>
<evidence type="ECO:0000313" key="3">
    <source>
        <dbReference type="EMBL" id="MEK8028726.1"/>
    </source>
</evidence>
<evidence type="ECO:0000256" key="1">
    <source>
        <dbReference type="SAM" id="MobiDB-lite"/>
    </source>
</evidence>
<evidence type="ECO:0000259" key="2">
    <source>
        <dbReference type="PROSITE" id="PS50006"/>
    </source>
</evidence>
<dbReference type="InterPro" id="IPR000253">
    <property type="entry name" value="FHA_dom"/>
</dbReference>
<evidence type="ECO:0000313" key="4">
    <source>
        <dbReference type="Proteomes" id="UP001368500"/>
    </source>
</evidence>
<comment type="caution">
    <text evidence="3">The sequence shown here is derived from an EMBL/GenBank/DDBJ whole genome shotgun (WGS) entry which is preliminary data.</text>
</comment>
<dbReference type="EMBL" id="JBBUTF010000029">
    <property type="protein sequence ID" value="MEK8028726.1"/>
    <property type="molecule type" value="Genomic_DNA"/>
</dbReference>
<proteinExistence type="predicted"/>
<dbReference type="Pfam" id="PF00498">
    <property type="entry name" value="FHA"/>
    <property type="match status" value="1"/>
</dbReference>
<dbReference type="SMART" id="SM00240">
    <property type="entry name" value="FHA"/>
    <property type="match status" value="1"/>
</dbReference>
<accession>A0ABU9BG89</accession>
<dbReference type="Gene3D" id="2.60.200.20">
    <property type="match status" value="1"/>
</dbReference>
<dbReference type="PROSITE" id="PS50006">
    <property type="entry name" value="FHA_DOMAIN"/>
    <property type="match status" value="1"/>
</dbReference>
<dbReference type="Proteomes" id="UP001368500">
    <property type="component" value="Unassembled WGS sequence"/>
</dbReference>
<sequence>MFRLTLVQGAEHADQPRLELSLGAAPARVLIGRDPAAHWPIADRTRALSARHCELRVEADRVMLHDQSTNGTFVNGATQRLGGPHRLRDGDRIQLGPYVMAVQALQTPAGTPPAAADTPDDPPTDSLLGVLRDDTTPLRGGDPAAMLAAGWRVDAGPGLGGAPTAGRAAPRPVATAAGVEAEVTRIERAPPQPGPRSRVPRPGIAADPTPRPRPPGLAPAQQQALAEALGLPAAALPALDAQDWLLRLATLCRRGVQRLHAEGRLPAPGPDAAASLTALLLAADPSALLPVTDRPEPPDA</sequence>
<feature type="region of interest" description="Disordered" evidence="1">
    <location>
        <begin position="185"/>
        <end position="221"/>
    </location>
</feature>